<keyword evidence="2 4" id="KW-0862">Zinc</keyword>
<comment type="cofactor">
    <cofactor evidence="4">
        <name>Zn(2+)</name>
        <dbReference type="ChEBI" id="CHEBI:29105"/>
    </cofactor>
</comment>
<dbReference type="Pfam" id="PF00107">
    <property type="entry name" value="ADH_zinc_N"/>
    <property type="match status" value="1"/>
</dbReference>
<evidence type="ECO:0000256" key="1">
    <source>
        <dbReference type="ARBA" id="ARBA00022723"/>
    </source>
</evidence>
<dbReference type="InterPro" id="IPR013149">
    <property type="entry name" value="ADH-like_C"/>
</dbReference>
<dbReference type="PANTHER" id="PTHR43401">
    <property type="entry name" value="L-THREONINE 3-DEHYDROGENASE"/>
    <property type="match status" value="1"/>
</dbReference>
<dbReference type="EMBL" id="WHNX01000020">
    <property type="protein sequence ID" value="MPW26550.1"/>
    <property type="molecule type" value="Genomic_DNA"/>
</dbReference>
<comment type="caution">
    <text evidence="7">The sequence shown here is derived from an EMBL/GenBank/DDBJ whole genome shotgun (WGS) entry which is preliminary data.</text>
</comment>
<dbReference type="Gene3D" id="3.40.50.720">
    <property type="entry name" value="NAD(P)-binding Rossmann-like Domain"/>
    <property type="match status" value="1"/>
</dbReference>
<comment type="similarity">
    <text evidence="4">Belongs to the zinc-containing alcohol dehydrogenase family.</text>
</comment>
<dbReference type="PANTHER" id="PTHR43401:SF2">
    <property type="entry name" value="L-THREONINE 3-DEHYDROGENASE"/>
    <property type="match status" value="1"/>
</dbReference>
<evidence type="ECO:0000256" key="4">
    <source>
        <dbReference type="RuleBase" id="RU361277"/>
    </source>
</evidence>
<dbReference type="GO" id="GO:0016491">
    <property type="term" value="F:oxidoreductase activity"/>
    <property type="evidence" value="ECO:0007669"/>
    <property type="project" value="UniProtKB-KW"/>
</dbReference>
<dbReference type="AlphaFoldDB" id="A0A6A7KAL9"/>
<dbReference type="Pfam" id="PF08240">
    <property type="entry name" value="ADH_N"/>
    <property type="match status" value="1"/>
</dbReference>
<organism evidence="7 8">
    <name type="scientific">Alkalibaculum sporogenes</name>
    <dbReference type="NCBI Taxonomy" id="2655001"/>
    <lineage>
        <taxon>Bacteria</taxon>
        <taxon>Bacillati</taxon>
        <taxon>Bacillota</taxon>
        <taxon>Clostridia</taxon>
        <taxon>Eubacteriales</taxon>
        <taxon>Eubacteriaceae</taxon>
        <taxon>Alkalibaculum</taxon>
    </lineage>
</organism>
<feature type="domain" description="Alcohol dehydrogenase-like N-terminal" evidence="6">
    <location>
        <begin position="28"/>
        <end position="132"/>
    </location>
</feature>
<proteinExistence type="inferred from homology"/>
<dbReference type="InterPro" id="IPR050129">
    <property type="entry name" value="Zn_alcohol_dh"/>
</dbReference>
<keyword evidence="8" id="KW-1185">Reference proteome</keyword>
<dbReference type="GO" id="GO:0008270">
    <property type="term" value="F:zinc ion binding"/>
    <property type="evidence" value="ECO:0007669"/>
    <property type="project" value="InterPro"/>
</dbReference>
<dbReference type="PROSITE" id="PS00059">
    <property type="entry name" value="ADH_ZINC"/>
    <property type="match status" value="1"/>
</dbReference>
<sequence length="357" mass="38832">MEGNMKCAVLQEIGRFTIETVPIPKYGSKDILVRVKYSAICGSDVHIFDTGFGLKEFPFIIGHEFSGEIVEKGNEVEVLEVGDRVMGLNIDFCGECWWCKNGLWDCPNIVKTGIGFYEQGAFAEFVVIKNARLNFNVYKLPNKLDDRVGSLAEPISVGVGNVDAIEVKKGDKVLVLGAGIIGLGAIAAAKAKGAEVAVINRSKTRLAKAIEMGADHAFSPLDGDPMDWIINLWGNGIYAYHYGPKEGGMADIVIEAAGVPTTFRQAFEMVRVGGKICIAGTATELATIDPNWILLKNPKIFSGLSGNFAESVRMLANKEIDGDKLISHEFNLEQIQEAFEVAKNTKESIKVILKIAE</sequence>
<dbReference type="InterPro" id="IPR002328">
    <property type="entry name" value="ADH_Zn_CS"/>
</dbReference>
<keyword evidence="1 4" id="KW-0479">Metal-binding</keyword>
<evidence type="ECO:0000259" key="5">
    <source>
        <dbReference type="Pfam" id="PF00107"/>
    </source>
</evidence>
<evidence type="ECO:0000256" key="2">
    <source>
        <dbReference type="ARBA" id="ARBA00022833"/>
    </source>
</evidence>
<evidence type="ECO:0000313" key="8">
    <source>
        <dbReference type="Proteomes" id="UP000440004"/>
    </source>
</evidence>
<protein>
    <submittedName>
        <fullName evidence="7">Alcohol dehydrogenase catalytic domain-containing protein</fullName>
    </submittedName>
</protein>
<dbReference type="RefSeq" id="WP_152805165.1">
    <property type="nucleotide sequence ID" value="NZ_WHNX01000020.1"/>
</dbReference>
<gene>
    <name evidence="7" type="ORF">GC105_12195</name>
</gene>
<dbReference type="SUPFAM" id="SSF51735">
    <property type="entry name" value="NAD(P)-binding Rossmann-fold domains"/>
    <property type="match status" value="1"/>
</dbReference>
<name>A0A6A7KAL9_9FIRM</name>
<accession>A0A6A7KAL9</accession>
<keyword evidence="3" id="KW-0560">Oxidoreductase</keyword>
<evidence type="ECO:0000313" key="7">
    <source>
        <dbReference type="EMBL" id="MPW26550.1"/>
    </source>
</evidence>
<reference evidence="7 8" key="1">
    <citation type="submission" date="2019-10" db="EMBL/GenBank/DDBJ databases">
        <title>Alkalibaculum tamaniensis sp.nov., a new alkaliphilic acetogen, isolated on methoxylated aromatics from a mud volcano.</title>
        <authorList>
            <person name="Khomyakova M.A."/>
            <person name="Merkel A.Y."/>
            <person name="Bonch-Osmolovskaya E.A."/>
            <person name="Slobodkin A.I."/>
        </authorList>
    </citation>
    <scope>NUCLEOTIDE SEQUENCE [LARGE SCALE GENOMIC DNA]</scope>
    <source>
        <strain evidence="7 8">M08DMB</strain>
    </source>
</reference>
<dbReference type="Gene3D" id="3.90.180.10">
    <property type="entry name" value="Medium-chain alcohol dehydrogenases, catalytic domain"/>
    <property type="match status" value="1"/>
</dbReference>
<evidence type="ECO:0000256" key="3">
    <source>
        <dbReference type="ARBA" id="ARBA00023002"/>
    </source>
</evidence>
<dbReference type="InterPro" id="IPR011032">
    <property type="entry name" value="GroES-like_sf"/>
</dbReference>
<feature type="domain" description="Alcohol dehydrogenase-like C-terminal" evidence="5">
    <location>
        <begin position="181"/>
        <end position="309"/>
    </location>
</feature>
<dbReference type="Proteomes" id="UP000440004">
    <property type="component" value="Unassembled WGS sequence"/>
</dbReference>
<dbReference type="InterPro" id="IPR013154">
    <property type="entry name" value="ADH-like_N"/>
</dbReference>
<dbReference type="InterPro" id="IPR036291">
    <property type="entry name" value="NAD(P)-bd_dom_sf"/>
</dbReference>
<evidence type="ECO:0000259" key="6">
    <source>
        <dbReference type="Pfam" id="PF08240"/>
    </source>
</evidence>
<dbReference type="SUPFAM" id="SSF50129">
    <property type="entry name" value="GroES-like"/>
    <property type="match status" value="1"/>
</dbReference>